<protein>
    <submittedName>
        <fullName evidence="1">Uncharacterized protein</fullName>
    </submittedName>
</protein>
<comment type="caution">
    <text evidence="1">The sequence shown here is derived from an EMBL/GenBank/DDBJ whole genome shotgun (WGS) entry which is preliminary data.</text>
</comment>
<dbReference type="EMBL" id="MNCJ02000325">
    <property type="protein sequence ID" value="KAF5787297.1"/>
    <property type="molecule type" value="Genomic_DNA"/>
</dbReference>
<dbReference type="AlphaFoldDB" id="A0A9K3N555"/>
<sequence>MYSGTEYMKDNLATIPPKDQAIPNENTLWVMKVVSFVALIPQEVLATLTVATTFTWVNGQLGNGSNRLVVITLR</sequence>
<organism evidence="1 2">
    <name type="scientific">Helianthus annuus</name>
    <name type="common">Common sunflower</name>
    <dbReference type="NCBI Taxonomy" id="4232"/>
    <lineage>
        <taxon>Eukaryota</taxon>
        <taxon>Viridiplantae</taxon>
        <taxon>Streptophyta</taxon>
        <taxon>Embryophyta</taxon>
        <taxon>Tracheophyta</taxon>
        <taxon>Spermatophyta</taxon>
        <taxon>Magnoliopsida</taxon>
        <taxon>eudicotyledons</taxon>
        <taxon>Gunneridae</taxon>
        <taxon>Pentapetalae</taxon>
        <taxon>asterids</taxon>
        <taxon>campanulids</taxon>
        <taxon>Asterales</taxon>
        <taxon>Asteraceae</taxon>
        <taxon>Asteroideae</taxon>
        <taxon>Heliantheae alliance</taxon>
        <taxon>Heliantheae</taxon>
        <taxon>Helianthus</taxon>
    </lineage>
</organism>
<name>A0A9K3N555_HELAN</name>
<proteinExistence type="predicted"/>
<reference evidence="1" key="1">
    <citation type="journal article" date="2017" name="Nature">
        <title>The sunflower genome provides insights into oil metabolism, flowering and Asterid evolution.</title>
        <authorList>
            <person name="Badouin H."/>
            <person name="Gouzy J."/>
            <person name="Grassa C.J."/>
            <person name="Murat F."/>
            <person name="Staton S.E."/>
            <person name="Cottret L."/>
            <person name="Lelandais-Briere C."/>
            <person name="Owens G.L."/>
            <person name="Carrere S."/>
            <person name="Mayjonade B."/>
            <person name="Legrand L."/>
            <person name="Gill N."/>
            <person name="Kane N.C."/>
            <person name="Bowers J.E."/>
            <person name="Hubner S."/>
            <person name="Bellec A."/>
            <person name="Berard A."/>
            <person name="Berges H."/>
            <person name="Blanchet N."/>
            <person name="Boniface M.C."/>
            <person name="Brunel D."/>
            <person name="Catrice O."/>
            <person name="Chaidir N."/>
            <person name="Claudel C."/>
            <person name="Donnadieu C."/>
            <person name="Faraut T."/>
            <person name="Fievet G."/>
            <person name="Helmstetter N."/>
            <person name="King M."/>
            <person name="Knapp S.J."/>
            <person name="Lai Z."/>
            <person name="Le Paslier M.C."/>
            <person name="Lippi Y."/>
            <person name="Lorenzon L."/>
            <person name="Mandel J.R."/>
            <person name="Marage G."/>
            <person name="Marchand G."/>
            <person name="Marquand E."/>
            <person name="Bret-Mestries E."/>
            <person name="Morien E."/>
            <person name="Nambeesan S."/>
            <person name="Nguyen T."/>
            <person name="Pegot-Espagnet P."/>
            <person name="Pouilly N."/>
            <person name="Raftis F."/>
            <person name="Sallet E."/>
            <person name="Schiex T."/>
            <person name="Thomas J."/>
            <person name="Vandecasteele C."/>
            <person name="Vares D."/>
            <person name="Vear F."/>
            <person name="Vautrin S."/>
            <person name="Crespi M."/>
            <person name="Mangin B."/>
            <person name="Burke J.M."/>
            <person name="Salse J."/>
            <person name="Munos S."/>
            <person name="Vincourt P."/>
            <person name="Rieseberg L.H."/>
            <person name="Langlade N.B."/>
        </authorList>
    </citation>
    <scope>NUCLEOTIDE SEQUENCE</scope>
    <source>
        <tissue evidence="1">Leaves</tissue>
    </source>
</reference>
<evidence type="ECO:0000313" key="1">
    <source>
        <dbReference type="EMBL" id="KAF5787297.1"/>
    </source>
</evidence>
<evidence type="ECO:0000313" key="2">
    <source>
        <dbReference type="Proteomes" id="UP000215914"/>
    </source>
</evidence>
<dbReference type="Gramene" id="mRNA:HanXRQr2_Chr10g0451161">
    <property type="protein sequence ID" value="mRNA:HanXRQr2_Chr10g0451161"/>
    <property type="gene ID" value="HanXRQr2_Chr10g0451161"/>
</dbReference>
<reference evidence="1" key="2">
    <citation type="submission" date="2020-06" db="EMBL/GenBank/DDBJ databases">
        <title>Helianthus annuus Genome sequencing and assembly Release 2.</title>
        <authorList>
            <person name="Gouzy J."/>
            <person name="Langlade N."/>
            <person name="Munos S."/>
        </authorList>
    </citation>
    <scope>NUCLEOTIDE SEQUENCE</scope>
    <source>
        <tissue evidence="1">Leaves</tissue>
    </source>
</reference>
<gene>
    <name evidence="1" type="ORF">HanXRQr2_Chr10g0451161</name>
</gene>
<accession>A0A9K3N555</accession>
<dbReference type="Proteomes" id="UP000215914">
    <property type="component" value="Unassembled WGS sequence"/>
</dbReference>
<keyword evidence="2" id="KW-1185">Reference proteome</keyword>